<keyword evidence="2" id="KW-0808">Transferase</keyword>
<organism evidence="2">
    <name type="scientific">Tanacetum cinerariifolium</name>
    <name type="common">Dalmatian daisy</name>
    <name type="synonym">Chrysanthemum cinerariifolium</name>
    <dbReference type="NCBI Taxonomy" id="118510"/>
    <lineage>
        <taxon>Eukaryota</taxon>
        <taxon>Viridiplantae</taxon>
        <taxon>Streptophyta</taxon>
        <taxon>Embryophyta</taxon>
        <taxon>Tracheophyta</taxon>
        <taxon>Spermatophyta</taxon>
        <taxon>Magnoliopsida</taxon>
        <taxon>eudicotyledons</taxon>
        <taxon>Gunneridae</taxon>
        <taxon>Pentapetalae</taxon>
        <taxon>asterids</taxon>
        <taxon>campanulids</taxon>
        <taxon>Asterales</taxon>
        <taxon>Asteraceae</taxon>
        <taxon>Asteroideae</taxon>
        <taxon>Anthemideae</taxon>
        <taxon>Anthemidinae</taxon>
        <taxon>Tanacetum</taxon>
    </lineage>
</organism>
<evidence type="ECO:0000256" key="1">
    <source>
        <dbReference type="SAM" id="MobiDB-lite"/>
    </source>
</evidence>
<keyword evidence="2" id="KW-0548">Nucleotidyltransferase</keyword>
<comment type="caution">
    <text evidence="2">The sequence shown here is derived from an EMBL/GenBank/DDBJ whole genome shotgun (WGS) entry which is preliminary data.</text>
</comment>
<dbReference type="PANTHER" id="PTHR33116">
    <property type="entry name" value="REVERSE TRANSCRIPTASE ZINC-BINDING DOMAIN-CONTAINING PROTEIN-RELATED-RELATED"/>
    <property type="match status" value="1"/>
</dbReference>
<reference evidence="2" key="1">
    <citation type="journal article" date="2019" name="Sci. Rep.">
        <title>Draft genome of Tanacetum cinerariifolium, the natural source of mosquito coil.</title>
        <authorList>
            <person name="Yamashiro T."/>
            <person name="Shiraishi A."/>
            <person name="Satake H."/>
            <person name="Nakayama K."/>
        </authorList>
    </citation>
    <scope>NUCLEOTIDE SEQUENCE</scope>
</reference>
<name>A0A6L2P5X0_TANCI</name>
<accession>A0A6L2P5X0</accession>
<dbReference type="EMBL" id="BKCJ010010589">
    <property type="protein sequence ID" value="GEU92264.1"/>
    <property type="molecule type" value="Genomic_DNA"/>
</dbReference>
<dbReference type="PANTHER" id="PTHR33116:SF88">
    <property type="entry name" value="RNA-DIRECTED DNA POLYMERASE"/>
    <property type="match status" value="1"/>
</dbReference>
<keyword evidence="2" id="KW-0695">RNA-directed DNA polymerase</keyword>
<dbReference type="AlphaFoldDB" id="A0A6L2P5X0"/>
<evidence type="ECO:0000313" key="2">
    <source>
        <dbReference type="EMBL" id="GEU92264.1"/>
    </source>
</evidence>
<feature type="region of interest" description="Disordered" evidence="1">
    <location>
        <begin position="92"/>
        <end position="119"/>
    </location>
</feature>
<gene>
    <name evidence="2" type="ORF">Tci_064242</name>
</gene>
<dbReference type="GO" id="GO:0003964">
    <property type="term" value="F:RNA-directed DNA polymerase activity"/>
    <property type="evidence" value="ECO:0007669"/>
    <property type="project" value="UniProtKB-KW"/>
</dbReference>
<proteinExistence type="predicted"/>
<sequence>MGGSHEWSSNAFLMMWSENTFKRIASKWDVLLHVDDQEESCFHMKRVCINTIGYFNILESFKIIYQGKSYWVRAKEIPGWVLDFIEENDKVDESDDESLEVKPNDDNLNNGDDVRGDSEIDEATDTIFEEKLSNTNGSKDIDSLKYPNGFTPRDDIKDGEVQSIKRNVPVDERDEGTHNIHEEVEASGAKNLIRRKIQRGMVYGCLTGNICLLSRCMLLKNYPKKMLWDYLSHVIANWKGEVIIMGDFNKVRNKAERFGSVFNVQGANAFNMFILSVGLKEVPLEGDTSNVILNLMKKLKFLKKKIRAWNIEKKKNSITSLLTSKMELAELDAIIDKADGNDDVIQKRTNVVESILKVKKLQSIEAAQKAKIKWAIEANLEIKVTNEEIKRAVWDCGVDKSPGSNGFTFGFYRLFWKLIENDVVDAIKLFFHHGFLPKGSNSSFIALIPKTPDANMVKDFRPISLIGSFYKIIAKILNDSNIDTIMHVLDCFYRASGLRINIRGRLTLLKSVLGSMLIYHMSIFKVHMKVLQRMESIRCHFFNGVDLGGKKSMWVKWKNVLVSKEKCGLGVSSLYALNRALMFKWVWRFITQRTSLWTRVIQAIHEDDEKIGKSSKAAFSSIWLDIVLEMEIFKKQGIDVCSFIHKKLGNGKDTTFWEEVWREDEAFKYKFPRLYALETCKGIDVAAKLAHISLDYSFRRDPRGGMEQAQFIDLRAMVANISLVNMRDRWM</sequence>
<protein>
    <submittedName>
        <fullName evidence="2">RNA-directed DNA polymerase, eukaryota, reverse transcriptase zinc-binding domain protein</fullName>
    </submittedName>
</protein>